<evidence type="ECO:0000313" key="1">
    <source>
        <dbReference type="EMBL" id="KAK9323687.1"/>
    </source>
</evidence>
<protein>
    <submittedName>
        <fullName evidence="1">Uncharacterized protein</fullName>
    </submittedName>
</protein>
<name>A0ACC3TRB4_9ASCO</name>
<accession>A0ACC3TRB4</accession>
<reference evidence="2" key="1">
    <citation type="journal article" date="2024" name="Front. Bioeng. Biotechnol.">
        <title>Genome-scale model development and genomic sequencing of the oleaginous clade Lipomyces.</title>
        <authorList>
            <person name="Czajka J.J."/>
            <person name="Han Y."/>
            <person name="Kim J."/>
            <person name="Mondo S.J."/>
            <person name="Hofstad B.A."/>
            <person name="Robles A."/>
            <person name="Haridas S."/>
            <person name="Riley R."/>
            <person name="LaButti K."/>
            <person name="Pangilinan J."/>
            <person name="Andreopoulos W."/>
            <person name="Lipzen A."/>
            <person name="Yan J."/>
            <person name="Wang M."/>
            <person name="Ng V."/>
            <person name="Grigoriev I.V."/>
            <person name="Spatafora J.W."/>
            <person name="Magnuson J.K."/>
            <person name="Baker S.E."/>
            <person name="Pomraning K.R."/>
        </authorList>
    </citation>
    <scope>NUCLEOTIDE SEQUENCE [LARGE SCALE GENOMIC DNA]</scope>
    <source>
        <strain evidence="2">CBS 10300</strain>
    </source>
</reference>
<sequence>MPKERHTCTRCSMRRQKCDRKDPCTRCVQNNEGSTCTRKWPDVYDPRIHRTYPKSKAAQAPPGTSASTNRLESNTEGVVPQNGARDASCAQNVATTPRAFQSQPVFPEITNMADCEDSIGTTLANDARHTSANGCQLSRQGSEPTSVEFRTNGIVKPSNFDPNSIQSLMDLHVGTARSGNSSGLSRGADLCPGDVQTHHLQTLIPSSRQILQLVEHHDAYLLWYHDCFHGPAFRMELSKAMHASDGLQLKSLDLRWCALLFAIMAASLACTSDLMAHSWGFPKVQKRLMSKYWYKATISCLYLADYTSKPHVYSIQAIQVLTMSAHTIGFSNEQFILFGAALRIAQSLGLQRLAHDPELDSFTANNAGTSQFRKELLIKRETGRRIWTRMCIYDWFSIPSSEMYFINKQHFTTIRPHRVDDETMILAGDQVPLGTDVGEYLYDIASLMAEFHDSVSALMDPVAKYEQVLKYDSKLRALGPESLPQSFSTEVAEASRPQWVLWARGVASITHAHKIIVIHRSFLGKSFTDPRFAYTRWASVAASKTILREVEAACADLERPAFWTDQSHTVGAGITLCLDILHRSQAEPEFAEHRKLVDQAVSLLGRYDDSTLALRGVRLLSSLLKDGRAKLQQPKHRACYDKENKAHSHEGEPLAWPLENRQSIDAVWTVKKSNSGDDGALSTASTAVPVQGGTQLRNTPSSPIAGDAVVLGVPVQYPNDFSLIDANGSFGTTNDNGVLSGMSWTDLFSDYFPAHSGFENAVLIEDLFK</sequence>
<keyword evidence="2" id="KW-1185">Reference proteome</keyword>
<gene>
    <name evidence="1" type="ORF">V1517DRAFT_88887</name>
</gene>
<organism evidence="1 2">
    <name type="scientific">Lipomyces orientalis</name>
    <dbReference type="NCBI Taxonomy" id="1233043"/>
    <lineage>
        <taxon>Eukaryota</taxon>
        <taxon>Fungi</taxon>
        <taxon>Dikarya</taxon>
        <taxon>Ascomycota</taxon>
        <taxon>Saccharomycotina</taxon>
        <taxon>Lipomycetes</taxon>
        <taxon>Lipomycetales</taxon>
        <taxon>Lipomycetaceae</taxon>
        <taxon>Lipomyces</taxon>
    </lineage>
</organism>
<dbReference type="EMBL" id="MU970058">
    <property type="protein sequence ID" value="KAK9323687.1"/>
    <property type="molecule type" value="Genomic_DNA"/>
</dbReference>
<dbReference type="Proteomes" id="UP001489719">
    <property type="component" value="Unassembled WGS sequence"/>
</dbReference>
<evidence type="ECO:0000313" key="2">
    <source>
        <dbReference type="Proteomes" id="UP001489719"/>
    </source>
</evidence>
<proteinExistence type="predicted"/>
<comment type="caution">
    <text evidence="1">The sequence shown here is derived from an EMBL/GenBank/DDBJ whole genome shotgun (WGS) entry which is preliminary data.</text>
</comment>